<evidence type="ECO:0000256" key="1">
    <source>
        <dbReference type="SAM" id="SignalP"/>
    </source>
</evidence>
<evidence type="ECO:0000313" key="2">
    <source>
        <dbReference type="EMBL" id="MBC9131542.1"/>
    </source>
</evidence>
<protein>
    <submittedName>
        <fullName evidence="2">DUF3261 domain-containing protein</fullName>
    </submittedName>
</protein>
<sequence length="189" mass="21887">MKRIQYWLMCFITLLLCSCANKPISPETWLTKGVKVNLPAPHFDQVYHDQQLLTFSYNGQQHSLITMIDAQNDALSVVGLSTLGIRLFKIDYYGKVITTEQNIFIKELPSASQILSDIMFSILPIEQWQPLLPKGWQLIDTNEQRLLINEQQQTVIEIKYRQPPSSQIRKPTNIKHYIFGYQIAISSME</sequence>
<organism evidence="2 3">
    <name type="scientific">Frischella japonica</name>
    <dbReference type="NCBI Taxonomy" id="2741544"/>
    <lineage>
        <taxon>Bacteria</taxon>
        <taxon>Pseudomonadati</taxon>
        <taxon>Pseudomonadota</taxon>
        <taxon>Gammaproteobacteria</taxon>
        <taxon>Orbales</taxon>
        <taxon>Orbaceae</taxon>
        <taxon>Frischella</taxon>
    </lineage>
</organism>
<dbReference type="InterPro" id="IPR021675">
    <property type="entry name" value="DUF3261"/>
</dbReference>
<accession>A0ABR7QZ92</accession>
<reference evidence="2 3" key="1">
    <citation type="submission" date="2020-06" db="EMBL/GenBank/DDBJ databases">
        <title>Frischella cerana isolated from Apis cerana gut homogenate.</title>
        <authorList>
            <person name="Wolter L.A."/>
            <person name="Suenami S."/>
            <person name="Miyazaki R."/>
        </authorList>
    </citation>
    <scope>NUCLEOTIDE SEQUENCE [LARGE SCALE GENOMIC DNA]</scope>
    <source>
        <strain evidence="2 3">Ac13</strain>
    </source>
</reference>
<dbReference type="RefSeq" id="WP_187755990.1">
    <property type="nucleotide sequence ID" value="NZ_JABURY010000019.1"/>
</dbReference>
<dbReference type="Pfam" id="PF11659">
    <property type="entry name" value="DUF3261"/>
    <property type="match status" value="1"/>
</dbReference>
<dbReference type="PROSITE" id="PS51257">
    <property type="entry name" value="PROKAR_LIPOPROTEIN"/>
    <property type="match status" value="1"/>
</dbReference>
<comment type="caution">
    <text evidence="2">The sequence shown here is derived from an EMBL/GenBank/DDBJ whole genome shotgun (WGS) entry which is preliminary data.</text>
</comment>
<dbReference type="Proteomes" id="UP000651208">
    <property type="component" value="Unassembled WGS sequence"/>
</dbReference>
<gene>
    <name evidence="2" type="ORF">FcAc13_09510</name>
</gene>
<feature type="chain" id="PRO_5046344107" evidence="1">
    <location>
        <begin position="23"/>
        <end position="189"/>
    </location>
</feature>
<proteinExistence type="predicted"/>
<keyword evidence="1" id="KW-0732">Signal</keyword>
<keyword evidence="3" id="KW-1185">Reference proteome</keyword>
<feature type="signal peptide" evidence="1">
    <location>
        <begin position="1"/>
        <end position="22"/>
    </location>
</feature>
<name>A0ABR7QZ92_9GAMM</name>
<evidence type="ECO:0000313" key="3">
    <source>
        <dbReference type="Proteomes" id="UP000651208"/>
    </source>
</evidence>
<dbReference type="EMBL" id="JABURY010000019">
    <property type="protein sequence ID" value="MBC9131542.1"/>
    <property type="molecule type" value="Genomic_DNA"/>
</dbReference>